<dbReference type="AlphaFoldDB" id="A0AAX6BG62"/>
<dbReference type="Pfam" id="PF00860">
    <property type="entry name" value="Xan_ur_permease"/>
    <property type="match status" value="1"/>
</dbReference>
<evidence type="ECO:0000256" key="3">
    <source>
        <dbReference type="ARBA" id="ARBA00022448"/>
    </source>
</evidence>
<evidence type="ECO:0000256" key="5">
    <source>
        <dbReference type="ARBA" id="ARBA00022692"/>
    </source>
</evidence>
<sequence length="433" mass="45589">MFKLKEYNTDAKTEILAGITTFLTMIYIVIVNPVILSSAGVPFDQVFTATIISAVVATLWMALAANYPIAIAPGMGMNAYFAALVVGSNGSIDYATAFSAVFVAGIIFIILSLTSFREKLIEAIPNNLKHAISAGIGLFIAFIGLRSAGIIVANKSNLIGLGDLQSEKVVLTLIGLAITIILYTLNVNGALFFGMIITGLIAFFRGQLSFDKGLFASPHLPDGLIISNPFAAFGDVIHHDLYTVVFSFLLVTIFDTTGTMVGVAQQAGLMKGNKMPRVRQALLADSFGTTIGALFGTSPTTAYVESSSGVAAGGRTGLTGVTVAILFIVAAFFSPVVSSVSGVAAITSPALIIVGSLMMGAVAKINWNDFDEAFPAFLVVLAMPLTSSIATGIALGFISYPLMKLVKGKGKQVHPLVYVFAVLFLYQLIFLPH</sequence>
<keyword evidence="4 8" id="KW-1003">Cell membrane</keyword>
<name>A0AAX6BG62_PRIMG</name>
<dbReference type="RefSeq" id="WP_099000172.1">
    <property type="nucleotide sequence ID" value="NZ_BSYK01000001.1"/>
</dbReference>
<reference evidence="10" key="1">
    <citation type="journal article" date="2024" name="Appl Microbiol">
        <title>Effect of kuratsuki Bacillus and Priestia on Taste of Sake.</title>
        <authorList>
            <person name="Kobayashi K."/>
            <person name="Nishida H."/>
        </authorList>
    </citation>
    <scope>NUCLEOTIDE SEQUENCE</scope>
    <source>
        <strain evidence="10">B-12</strain>
    </source>
</reference>
<dbReference type="Proteomes" id="UP001165240">
    <property type="component" value="Unassembled WGS sequence"/>
</dbReference>
<evidence type="ECO:0000256" key="7">
    <source>
        <dbReference type="ARBA" id="ARBA00023136"/>
    </source>
</evidence>
<feature type="transmembrane region" description="Helical" evidence="9">
    <location>
        <begin position="415"/>
        <end position="432"/>
    </location>
</feature>
<evidence type="ECO:0000313" key="11">
    <source>
        <dbReference type="Proteomes" id="UP001165240"/>
    </source>
</evidence>
<dbReference type="GeneID" id="48011836"/>
<dbReference type="PANTHER" id="PTHR43337:SF1">
    <property type="entry name" value="XANTHINE_URACIL PERMEASE C887.17-RELATED"/>
    <property type="match status" value="1"/>
</dbReference>
<dbReference type="InterPro" id="IPR006043">
    <property type="entry name" value="NCS2"/>
</dbReference>
<evidence type="ECO:0000256" key="2">
    <source>
        <dbReference type="ARBA" id="ARBA00005697"/>
    </source>
</evidence>
<dbReference type="GO" id="GO:0005345">
    <property type="term" value="F:purine nucleobase transmembrane transporter activity"/>
    <property type="evidence" value="ECO:0007669"/>
    <property type="project" value="TreeGrafter"/>
</dbReference>
<feature type="transmembrane region" description="Helical" evidence="9">
    <location>
        <begin position="94"/>
        <end position="111"/>
    </location>
</feature>
<protein>
    <submittedName>
        <fullName evidence="10">Hypoxanthine/guanine permease PbuO</fullName>
    </submittedName>
</protein>
<accession>A0AAX6BG62</accession>
<organism evidence="10 11">
    <name type="scientific">Priestia megaterium</name>
    <name type="common">Bacillus megaterium</name>
    <dbReference type="NCBI Taxonomy" id="1404"/>
    <lineage>
        <taxon>Bacteria</taxon>
        <taxon>Bacillati</taxon>
        <taxon>Bacillota</taxon>
        <taxon>Bacilli</taxon>
        <taxon>Bacillales</taxon>
        <taxon>Bacillaceae</taxon>
        <taxon>Priestia</taxon>
    </lineage>
</organism>
<comment type="caution">
    <text evidence="10">The sequence shown here is derived from an EMBL/GenBank/DDBJ whole genome shotgun (WGS) entry which is preliminary data.</text>
</comment>
<feature type="transmembrane region" description="Helical" evidence="9">
    <location>
        <begin position="340"/>
        <end position="362"/>
    </location>
</feature>
<feature type="transmembrane region" description="Helical" evidence="9">
    <location>
        <begin position="282"/>
        <end position="304"/>
    </location>
</feature>
<keyword evidence="6 8" id="KW-1133">Transmembrane helix</keyword>
<evidence type="ECO:0000256" key="8">
    <source>
        <dbReference type="PIRNR" id="PIRNR005353"/>
    </source>
</evidence>
<evidence type="ECO:0000313" key="10">
    <source>
        <dbReference type="EMBL" id="GMG72731.1"/>
    </source>
</evidence>
<evidence type="ECO:0000256" key="6">
    <source>
        <dbReference type="ARBA" id="ARBA00022989"/>
    </source>
</evidence>
<dbReference type="EMBL" id="BSYK01000001">
    <property type="protein sequence ID" value="GMG72731.1"/>
    <property type="molecule type" value="Genomic_DNA"/>
</dbReference>
<dbReference type="PIRSF" id="PIRSF005353">
    <property type="entry name" value="PbuG"/>
    <property type="match status" value="1"/>
</dbReference>
<keyword evidence="3 8" id="KW-0813">Transport</keyword>
<dbReference type="GO" id="GO:0005886">
    <property type="term" value="C:plasma membrane"/>
    <property type="evidence" value="ECO:0007669"/>
    <property type="project" value="UniProtKB-SubCell"/>
</dbReference>
<evidence type="ECO:0000256" key="9">
    <source>
        <dbReference type="SAM" id="Phobius"/>
    </source>
</evidence>
<dbReference type="PANTHER" id="PTHR43337">
    <property type="entry name" value="XANTHINE/URACIL PERMEASE C887.17-RELATED"/>
    <property type="match status" value="1"/>
</dbReference>
<dbReference type="InterPro" id="IPR026033">
    <property type="entry name" value="Azg-like_bact_archaea"/>
</dbReference>
<feature type="transmembrane region" description="Helical" evidence="9">
    <location>
        <begin position="15"/>
        <end position="34"/>
    </location>
</feature>
<feature type="transmembrane region" description="Helical" evidence="9">
    <location>
        <begin position="131"/>
        <end position="153"/>
    </location>
</feature>
<keyword evidence="5 8" id="KW-0812">Transmembrane</keyword>
<evidence type="ECO:0000256" key="1">
    <source>
        <dbReference type="ARBA" id="ARBA00004651"/>
    </source>
</evidence>
<gene>
    <name evidence="10" type="primary">pbuO</name>
    <name evidence="10" type="ORF">ShirakiTB12_11990</name>
</gene>
<feature type="transmembrane region" description="Helical" evidence="9">
    <location>
        <begin position="46"/>
        <end position="63"/>
    </location>
</feature>
<feature type="transmembrane region" description="Helical" evidence="9">
    <location>
        <begin position="241"/>
        <end position="261"/>
    </location>
</feature>
<dbReference type="InterPro" id="IPR045018">
    <property type="entry name" value="Azg-like"/>
</dbReference>
<proteinExistence type="inferred from homology"/>
<feature type="transmembrane region" description="Helical" evidence="9">
    <location>
        <begin position="316"/>
        <end position="333"/>
    </location>
</feature>
<feature type="transmembrane region" description="Helical" evidence="9">
    <location>
        <begin position="173"/>
        <end position="204"/>
    </location>
</feature>
<comment type="similarity">
    <text evidence="2 8">Belongs to the nucleobase:cation symporter-2 (NCS2) (TC 2.A.40) family. Azg-like subfamily.</text>
</comment>
<feature type="transmembrane region" description="Helical" evidence="9">
    <location>
        <begin position="374"/>
        <end position="403"/>
    </location>
</feature>
<evidence type="ECO:0000256" key="4">
    <source>
        <dbReference type="ARBA" id="ARBA00022475"/>
    </source>
</evidence>
<comment type="subcellular location">
    <subcellularLocation>
        <location evidence="1 8">Cell membrane</location>
        <topology evidence="1 8">Multi-pass membrane protein</topology>
    </subcellularLocation>
</comment>
<keyword evidence="7 8" id="KW-0472">Membrane</keyword>